<dbReference type="Proteomes" id="UP000767291">
    <property type="component" value="Unassembled WGS sequence"/>
</dbReference>
<proteinExistence type="predicted"/>
<dbReference type="EMBL" id="JAGGJX010000001">
    <property type="protein sequence ID" value="MBP1853809.1"/>
    <property type="molecule type" value="Genomic_DNA"/>
</dbReference>
<protein>
    <submittedName>
        <fullName evidence="1">Uncharacterized protein</fullName>
    </submittedName>
</protein>
<name>A0ABS4E789_9FIRM</name>
<evidence type="ECO:0000313" key="1">
    <source>
        <dbReference type="EMBL" id="MBP1853809.1"/>
    </source>
</evidence>
<dbReference type="RefSeq" id="WP_209455443.1">
    <property type="nucleotide sequence ID" value="NZ_JAGGJX010000001.1"/>
</dbReference>
<keyword evidence="2" id="KW-1185">Reference proteome</keyword>
<organism evidence="1 2">
    <name type="scientific">Metaclostridioides mangenotii</name>
    <dbReference type="NCBI Taxonomy" id="1540"/>
    <lineage>
        <taxon>Bacteria</taxon>
        <taxon>Bacillati</taxon>
        <taxon>Bacillota</taxon>
        <taxon>Clostridia</taxon>
        <taxon>Peptostreptococcales</taxon>
        <taxon>Peptostreptococcaceae</taxon>
        <taxon>Metaclostridioides</taxon>
    </lineage>
</organism>
<accession>A0ABS4E789</accession>
<sequence length="49" mass="5501">MSLDTTVKLRKSLENVYSADGGYIDFDIIDGYIYLLSKGSNDVSSFIYI</sequence>
<evidence type="ECO:0000313" key="2">
    <source>
        <dbReference type="Proteomes" id="UP000767291"/>
    </source>
</evidence>
<gene>
    <name evidence="1" type="ORF">J2Z43_000199</name>
</gene>
<comment type="caution">
    <text evidence="1">The sequence shown here is derived from an EMBL/GenBank/DDBJ whole genome shotgun (WGS) entry which is preliminary data.</text>
</comment>
<reference evidence="1 2" key="1">
    <citation type="submission" date="2021-03" db="EMBL/GenBank/DDBJ databases">
        <title>Genomic Encyclopedia of Type Strains, Phase IV (KMG-IV): sequencing the most valuable type-strain genomes for metagenomic binning, comparative biology and taxonomic classification.</title>
        <authorList>
            <person name="Goeker M."/>
        </authorList>
    </citation>
    <scope>NUCLEOTIDE SEQUENCE [LARGE SCALE GENOMIC DNA]</scope>
    <source>
        <strain evidence="1 2">DSM 1289</strain>
    </source>
</reference>